<proteinExistence type="predicted"/>
<organism evidence="1 2">
    <name type="scientific">Planoprotostelium fungivorum</name>
    <dbReference type="NCBI Taxonomy" id="1890364"/>
    <lineage>
        <taxon>Eukaryota</taxon>
        <taxon>Amoebozoa</taxon>
        <taxon>Evosea</taxon>
        <taxon>Variosea</taxon>
        <taxon>Cavosteliida</taxon>
        <taxon>Cavosteliaceae</taxon>
        <taxon>Planoprotostelium</taxon>
    </lineage>
</organism>
<keyword evidence="2" id="KW-1185">Reference proteome</keyword>
<dbReference type="Proteomes" id="UP000241769">
    <property type="component" value="Unassembled WGS sequence"/>
</dbReference>
<name>A0A2P6NMF8_9EUKA</name>
<reference evidence="1 2" key="1">
    <citation type="journal article" date="2018" name="Genome Biol. Evol.">
        <title>Multiple Roots of Fruiting Body Formation in Amoebozoa.</title>
        <authorList>
            <person name="Hillmann F."/>
            <person name="Forbes G."/>
            <person name="Novohradska S."/>
            <person name="Ferling I."/>
            <person name="Riege K."/>
            <person name="Groth M."/>
            <person name="Westermann M."/>
            <person name="Marz M."/>
            <person name="Spaller T."/>
            <person name="Winckler T."/>
            <person name="Schaap P."/>
            <person name="Glockner G."/>
        </authorList>
    </citation>
    <scope>NUCLEOTIDE SEQUENCE [LARGE SCALE GENOMIC DNA]</scope>
    <source>
        <strain evidence="1 2">Jena</strain>
    </source>
</reference>
<sequence>MCQVRRSKQYLSGKSQVEAMLEAISVIIDTSICPLVFMLHKPSSRSRIVFPQMDFKYCRPPEGGEFCRWKSFVDSFR</sequence>
<comment type="caution">
    <text evidence="1">The sequence shown here is derived from an EMBL/GenBank/DDBJ whole genome shotgun (WGS) entry which is preliminary data.</text>
</comment>
<dbReference type="AlphaFoldDB" id="A0A2P6NMF8"/>
<dbReference type="InParanoid" id="A0A2P6NMF8"/>
<accession>A0A2P6NMF8</accession>
<dbReference type="EMBL" id="MDYQ01000050">
    <property type="protein sequence ID" value="PRP85146.1"/>
    <property type="molecule type" value="Genomic_DNA"/>
</dbReference>
<evidence type="ECO:0000313" key="2">
    <source>
        <dbReference type="Proteomes" id="UP000241769"/>
    </source>
</evidence>
<gene>
    <name evidence="1" type="ORF">PROFUN_07217</name>
</gene>
<protein>
    <submittedName>
        <fullName evidence="1">Uncharacterized protein</fullName>
    </submittedName>
</protein>
<evidence type="ECO:0000313" key="1">
    <source>
        <dbReference type="EMBL" id="PRP85146.1"/>
    </source>
</evidence>